<dbReference type="GO" id="GO:0005952">
    <property type="term" value="C:cAMP-dependent protein kinase complex"/>
    <property type="evidence" value="ECO:0007669"/>
    <property type="project" value="InterPro"/>
</dbReference>
<evidence type="ECO:0000256" key="3">
    <source>
        <dbReference type="ARBA" id="ARBA00022566"/>
    </source>
</evidence>
<dbReference type="InterPro" id="IPR018488">
    <property type="entry name" value="cNMP-bd_CS"/>
</dbReference>
<dbReference type="PRINTS" id="PR00103">
    <property type="entry name" value="CAMPKINASE"/>
</dbReference>
<dbReference type="GO" id="GO:0005829">
    <property type="term" value="C:cytosol"/>
    <property type="evidence" value="ECO:0007669"/>
    <property type="project" value="TreeGrafter"/>
</dbReference>
<dbReference type="PANTHER" id="PTHR11635:SF152">
    <property type="entry name" value="CAMP-DEPENDENT PROTEIN KINASE TYPE I REGULATORY SUBUNIT-RELATED"/>
    <property type="match status" value="1"/>
</dbReference>
<evidence type="ECO:0000256" key="4">
    <source>
        <dbReference type="ARBA" id="ARBA00022737"/>
    </source>
</evidence>
<dbReference type="PROSITE" id="PS00889">
    <property type="entry name" value="CNMP_BINDING_2"/>
    <property type="match status" value="2"/>
</dbReference>
<dbReference type="FunFam" id="2.60.120.10:FF:000108">
    <property type="entry name" value="cAMP-dependent protein kinase type II regulatory subunit"/>
    <property type="match status" value="1"/>
</dbReference>
<dbReference type="SMART" id="SM00100">
    <property type="entry name" value="cNMP"/>
    <property type="match status" value="2"/>
</dbReference>
<dbReference type="InterPro" id="IPR003117">
    <property type="entry name" value="cAMP_dep_PK_reg_su_I/II_a/b"/>
</dbReference>
<dbReference type="GO" id="GO:0004862">
    <property type="term" value="F:cAMP-dependent protein kinase inhibitor activity"/>
    <property type="evidence" value="ECO:0007669"/>
    <property type="project" value="TreeGrafter"/>
</dbReference>
<dbReference type="EMBL" id="OB660604">
    <property type="protein sequence ID" value="CAD7225573.1"/>
    <property type="molecule type" value="Genomic_DNA"/>
</dbReference>
<accession>A0A7R8WAX8</accession>
<dbReference type="GO" id="GO:0030552">
    <property type="term" value="F:cAMP binding"/>
    <property type="evidence" value="ECO:0007669"/>
    <property type="project" value="UniProtKB-KW"/>
</dbReference>
<name>A0A7R8WAX8_9CRUS</name>
<dbReference type="AlphaFoldDB" id="A0A7R8WAX8"/>
<gene>
    <name evidence="9" type="ORF">CTOB1V02_LOCUS3511</name>
</gene>
<dbReference type="OrthoDB" id="417078at2759"/>
<evidence type="ECO:0000256" key="7">
    <source>
        <dbReference type="ARBA" id="ARBA00067959"/>
    </source>
</evidence>
<dbReference type="SUPFAM" id="SSF51206">
    <property type="entry name" value="cAMP-binding domain-like"/>
    <property type="match status" value="2"/>
</dbReference>
<keyword evidence="3" id="KW-0116">cAMP-binding</keyword>
<keyword evidence="2" id="KW-0597">Phosphoprotein</keyword>
<evidence type="ECO:0000259" key="8">
    <source>
        <dbReference type="PROSITE" id="PS50042"/>
    </source>
</evidence>
<proteinExistence type="inferred from homology"/>
<keyword evidence="5" id="KW-0547">Nucleotide-binding</keyword>
<dbReference type="InterPro" id="IPR018490">
    <property type="entry name" value="cNMP-bd_dom_sf"/>
</dbReference>
<dbReference type="Gene3D" id="2.60.120.10">
    <property type="entry name" value="Jelly Rolls"/>
    <property type="match status" value="2"/>
</dbReference>
<reference evidence="9" key="1">
    <citation type="submission" date="2020-11" db="EMBL/GenBank/DDBJ databases">
        <authorList>
            <person name="Tran Van P."/>
        </authorList>
    </citation>
    <scope>NUCLEOTIDE SEQUENCE</scope>
</reference>
<organism evidence="9">
    <name type="scientific">Cyprideis torosa</name>
    <dbReference type="NCBI Taxonomy" id="163714"/>
    <lineage>
        <taxon>Eukaryota</taxon>
        <taxon>Metazoa</taxon>
        <taxon>Ecdysozoa</taxon>
        <taxon>Arthropoda</taxon>
        <taxon>Crustacea</taxon>
        <taxon>Oligostraca</taxon>
        <taxon>Ostracoda</taxon>
        <taxon>Podocopa</taxon>
        <taxon>Podocopida</taxon>
        <taxon>Cytherocopina</taxon>
        <taxon>Cytheroidea</taxon>
        <taxon>Cytherideidae</taxon>
        <taxon>Cyprideis</taxon>
    </lineage>
</organism>
<evidence type="ECO:0000256" key="6">
    <source>
        <dbReference type="ARBA" id="ARBA00023149"/>
    </source>
</evidence>
<dbReference type="Pfam" id="PF02197">
    <property type="entry name" value="RIIa"/>
    <property type="match status" value="1"/>
</dbReference>
<keyword evidence="4" id="KW-0677">Repeat</keyword>
<dbReference type="SMART" id="SM00394">
    <property type="entry name" value="RIIa"/>
    <property type="match status" value="1"/>
</dbReference>
<feature type="domain" description="Cyclic nucleotide-binding" evidence="8">
    <location>
        <begin position="132"/>
        <end position="255"/>
    </location>
</feature>
<dbReference type="SUPFAM" id="SSF47391">
    <property type="entry name" value="Dimerization-anchoring domain of cAMP-dependent PK regulatory subunit"/>
    <property type="match status" value="1"/>
</dbReference>
<dbReference type="Pfam" id="PF00027">
    <property type="entry name" value="cNMP_binding"/>
    <property type="match status" value="2"/>
</dbReference>
<dbReference type="PANTHER" id="PTHR11635">
    <property type="entry name" value="CAMP-DEPENDENT PROTEIN KINASE REGULATORY CHAIN"/>
    <property type="match status" value="1"/>
</dbReference>
<dbReference type="CDD" id="cd12099">
    <property type="entry name" value="DD_RII_PKA"/>
    <property type="match status" value="1"/>
</dbReference>
<comment type="similarity">
    <text evidence="1">Belongs to the cAMP-dependent kinase regulatory chain family.</text>
</comment>
<dbReference type="PROSITE" id="PS00888">
    <property type="entry name" value="CNMP_BINDING_1"/>
    <property type="match status" value="2"/>
</dbReference>
<sequence>MSKYEVPPELQDLLLEFTVAVLVEEPRDIVDFAVCYFSRLRDYRRGAGGSDQAPRAGYDMGNGLIEDGGEDESDEYIEEPPIIRRPFVNRRKSVFAEAYNPEADDDDSSAVVIPKTDDQRKMLMEAVKRIFLFKALDPSQLSAVVDAMFERQVKRGEYIIRQGEDGDNFYVIECGTYDIFVETTPDQSMPPLNVGRYENSGYFGELALMYNVPRAATIQASTSGALWALDRTTFRKLVLQSAFKKRKMYENLINSVPILQEMTEYERGNVADALVTRSFRPGELIIRQGDPADGMYFVESGNLVVTLAAHEGGVEAKEKEINRLGPGGYFGELALITHQPRAANVRAIDQVLCAFLEVEAFERLMGKCVDILQRNASRYEEQLKMIHGEDPSFQKLRS</sequence>
<evidence type="ECO:0000256" key="1">
    <source>
        <dbReference type="ARBA" id="ARBA00005753"/>
    </source>
</evidence>
<dbReference type="GO" id="GO:0034236">
    <property type="term" value="F:protein kinase A catalytic subunit binding"/>
    <property type="evidence" value="ECO:0007669"/>
    <property type="project" value="TreeGrafter"/>
</dbReference>
<dbReference type="PROSITE" id="PS50042">
    <property type="entry name" value="CNMP_BINDING_3"/>
    <property type="match status" value="2"/>
</dbReference>
<dbReference type="CDD" id="cd00038">
    <property type="entry name" value="CAP_ED"/>
    <property type="match status" value="2"/>
</dbReference>
<feature type="domain" description="Cyclic nucleotide-binding" evidence="8">
    <location>
        <begin position="258"/>
        <end position="382"/>
    </location>
</feature>
<protein>
    <recommendedName>
        <fullName evidence="7">cAMP-dependent protein kinase type II regulatory subunit</fullName>
    </recommendedName>
</protein>
<dbReference type="Gene3D" id="1.20.890.10">
    <property type="entry name" value="cAMP-dependent protein kinase regulatory subunit, dimerization-anchoring domain"/>
    <property type="match status" value="1"/>
</dbReference>
<dbReference type="InterPro" id="IPR014710">
    <property type="entry name" value="RmlC-like_jellyroll"/>
</dbReference>
<evidence type="ECO:0000256" key="5">
    <source>
        <dbReference type="ARBA" id="ARBA00022741"/>
    </source>
</evidence>
<keyword evidence="6" id="KW-0114">cAMP</keyword>
<dbReference type="InterPro" id="IPR000595">
    <property type="entry name" value="cNMP-bd_dom"/>
</dbReference>
<dbReference type="FunFam" id="2.60.120.10:FF:000017">
    <property type="entry name" value="cAMP-dependent protein kinase type II regulatory subunit"/>
    <property type="match status" value="1"/>
</dbReference>
<evidence type="ECO:0000313" key="9">
    <source>
        <dbReference type="EMBL" id="CAD7225573.1"/>
    </source>
</evidence>
<dbReference type="InterPro" id="IPR050503">
    <property type="entry name" value="cAMP-dep_PK_reg_su-like"/>
</dbReference>
<evidence type="ECO:0000256" key="2">
    <source>
        <dbReference type="ARBA" id="ARBA00022553"/>
    </source>
</evidence>